<dbReference type="GO" id="GO:0005737">
    <property type="term" value="C:cytoplasm"/>
    <property type="evidence" value="ECO:0007669"/>
    <property type="project" value="TreeGrafter"/>
</dbReference>
<comment type="cofactor">
    <cofactor evidence="1">
        <name>Mg(2+)</name>
        <dbReference type="ChEBI" id="CHEBI:18420"/>
    </cofactor>
</comment>
<dbReference type="EC" id="6.3.2.12" evidence="6"/>
<evidence type="ECO:0000256" key="6">
    <source>
        <dbReference type="ARBA" id="ARBA00013023"/>
    </source>
</evidence>
<keyword evidence="10" id="KW-0479">Metal-binding</keyword>
<evidence type="ECO:0000256" key="19">
    <source>
        <dbReference type="ARBA" id="ARBA00047808"/>
    </source>
</evidence>
<keyword evidence="26" id="KW-1185">Reference proteome</keyword>
<dbReference type="NCBIfam" id="TIGR01499">
    <property type="entry name" value="folC"/>
    <property type="match status" value="1"/>
</dbReference>
<evidence type="ECO:0000256" key="1">
    <source>
        <dbReference type="ARBA" id="ARBA00001946"/>
    </source>
</evidence>
<comment type="catalytic activity">
    <reaction evidence="19">
        <text>10-formyltetrahydrofolyl-(gamma-L-Glu)(n) + L-glutamate + ATP = 10-formyltetrahydrofolyl-(gamma-L-Glu)(n+1) + ADP + phosphate + H(+)</text>
        <dbReference type="Rhea" id="RHEA:51904"/>
        <dbReference type="Rhea" id="RHEA-COMP:13088"/>
        <dbReference type="Rhea" id="RHEA-COMP:14300"/>
        <dbReference type="ChEBI" id="CHEBI:15378"/>
        <dbReference type="ChEBI" id="CHEBI:29985"/>
        <dbReference type="ChEBI" id="CHEBI:30616"/>
        <dbReference type="ChEBI" id="CHEBI:43474"/>
        <dbReference type="ChEBI" id="CHEBI:134413"/>
        <dbReference type="ChEBI" id="CHEBI:456216"/>
        <dbReference type="EC" id="6.3.2.17"/>
    </reaction>
</comment>
<comment type="catalytic activity">
    <reaction evidence="18">
        <text>(6S)-5,6,7,8-tetrahydrofolyl-(gamma-L-Glu)(n) + L-glutamate + ATP = (6S)-5,6,7,8-tetrahydrofolyl-(gamma-L-Glu)(n+1) + ADP + phosphate + H(+)</text>
        <dbReference type="Rhea" id="RHEA:10580"/>
        <dbReference type="Rhea" id="RHEA-COMP:14738"/>
        <dbReference type="Rhea" id="RHEA-COMP:14740"/>
        <dbReference type="ChEBI" id="CHEBI:15378"/>
        <dbReference type="ChEBI" id="CHEBI:29985"/>
        <dbReference type="ChEBI" id="CHEBI:30616"/>
        <dbReference type="ChEBI" id="CHEBI:43474"/>
        <dbReference type="ChEBI" id="CHEBI:141005"/>
        <dbReference type="ChEBI" id="CHEBI:456216"/>
        <dbReference type="EC" id="6.3.2.17"/>
    </reaction>
</comment>
<evidence type="ECO:0000256" key="10">
    <source>
        <dbReference type="ARBA" id="ARBA00022723"/>
    </source>
</evidence>
<dbReference type="InterPro" id="IPR036565">
    <property type="entry name" value="Mur-like_cat_sf"/>
</dbReference>
<dbReference type="GO" id="GO:0008841">
    <property type="term" value="F:dihydrofolate synthase activity"/>
    <property type="evidence" value="ECO:0007669"/>
    <property type="project" value="UniProtKB-EC"/>
</dbReference>
<feature type="domain" description="Mur ligase C-terminal" evidence="23">
    <location>
        <begin position="293"/>
        <end position="409"/>
    </location>
</feature>
<dbReference type="Pfam" id="PF02875">
    <property type="entry name" value="Mur_ligase_C"/>
    <property type="match status" value="1"/>
</dbReference>
<evidence type="ECO:0000256" key="16">
    <source>
        <dbReference type="ARBA" id="ARBA00030592"/>
    </source>
</evidence>
<dbReference type="InterPro" id="IPR036615">
    <property type="entry name" value="Mur_ligase_C_dom_sf"/>
</dbReference>
<evidence type="ECO:0000313" key="25">
    <source>
        <dbReference type="EMBL" id="QOY92161.1"/>
    </source>
</evidence>
<keyword evidence="13" id="KW-0460">Magnesium</keyword>
<evidence type="ECO:0000256" key="17">
    <source>
        <dbReference type="ARBA" id="ARBA00032510"/>
    </source>
</evidence>
<dbReference type="InterPro" id="IPR004101">
    <property type="entry name" value="Mur_ligase_C"/>
</dbReference>
<evidence type="ECO:0000256" key="8">
    <source>
        <dbReference type="ARBA" id="ARBA00019357"/>
    </source>
</evidence>
<dbReference type="GO" id="GO:0005524">
    <property type="term" value="F:ATP binding"/>
    <property type="evidence" value="ECO:0007669"/>
    <property type="project" value="UniProtKB-KW"/>
</dbReference>
<comment type="pathway">
    <text evidence="3">Cofactor biosynthesis; tetrahydrofolate biosynthesis; 7,8-dihydrofolate from 2-amino-4-hydroxy-6-hydroxymethyl-7,8-dihydropteridine diphosphate and 4-aminobenzoate: step 2/2.</text>
</comment>
<keyword evidence="9 22" id="KW-0436">Ligase</keyword>
<evidence type="ECO:0000256" key="20">
    <source>
        <dbReference type="ARBA" id="ARBA00049035"/>
    </source>
</evidence>
<evidence type="ECO:0000256" key="15">
    <source>
        <dbReference type="ARBA" id="ARBA00030048"/>
    </source>
</evidence>
<comment type="similarity">
    <text evidence="5 22">Belongs to the folylpolyglutamate synthase family.</text>
</comment>
<feature type="domain" description="Mur ligase central" evidence="24">
    <location>
        <begin position="45"/>
        <end position="271"/>
    </location>
</feature>
<dbReference type="PANTHER" id="PTHR11136">
    <property type="entry name" value="FOLYLPOLYGLUTAMATE SYNTHASE-RELATED"/>
    <property type="match status" value="1"/>
</dbReference>
<comment type="pathway">
    <text evidence="4">Cofactor biosynthesis; tetrahydrofolylpolyglutamate biosynthesis.</text>
</comment>
<name>A0A7S7NYJ3_PALFE</name>
<evidence type="ECO:0000256" key="18">
    <source>
        <dbReference type="ARBA" id="ARBA00047493"/>
    </source>
</evidence>
<evidence type="ECO:0000256" key="5">
    <source>
        <dbReference type="ARBA" id="ARBA00008276"/>
    </source>
</evidence>
<dbReference type="SUPFAM" id="SSF53244">
    <property type="entry name" value="MurD-like peptide ligases, peptide-binding domain"/>
    <property type="match status" value="1"/>
</dbReference>
<protein>
    <recommendedName>
        <fullName evidence="8">Dihydrofolate synthase/folylpolyglutamate synthase</fullName>
        <ecNumber evidence="6">6.3.2.12</ecNumber>
        <ecNumber evidence="7">6.3.2.17</ecNumber>
    </recommendedName>
    <alternativeName>
        <fullName evidence="17">Folylpoly-gamma-glutamate synthetase-dihydrofolate synthetase</fullName>
    </alternativeName>
    <alternativeName>
        <fullName evidence="15">Folylpolyglutamate synthetase</fullName>
    </alternativeName>
    <alternativeName>
        <fullName evidence="16">Tetrahydrofolylpolyglutamate synthase</fullName>
    </alternativeName>
</protein>
<dbReference type="GO" id="GO:0046872">
    <property type="term" value="F:metal ion binding"/>
    <property type="evidence" value="ECO:0007669"/>
    <property type="project" value="UniProtKB-KW"/>
</dbReference>
<evidence type="ECO:0000259" key="24">
    <source>
        <dbReference type="Pfam" id="PF08245"/>
    </source>
</evidence>
<evidence type="ECO:0000256" key="13">
    <source>
        <dbReference type="ARBA" id="ARBA00022842"/>
    </source>
</evidence>
<dbReference type="EMBL" id="CP063849">
    <property type="protein sequence ID" value="QOY92161.1"/>
    <property type="molecule type" value="Genomic_DNA"/>
</dbReference>
<evidence type="ECO:0000259" key="23">
    <source>
        <dbReference type="Pfam" id="PF02875"/>
    </source>
</evidence>
<accession>A0A7S7NYJ3</accession>
<sequence>MYPDSVRFLYALGNEYKTIKLGLERITAILEALGSPHRAGRFIHVAGTNGKGSTCAMLERAVRESGVRTGLYTSPHLVEPTERIRVNGVPATQQEFAAAFTEVHETAERLLRDGAIDMHPTYFETVTAMAFLHFRNAGAEVTILETGMGGRLDATNVVDPLLSVITPVDFDHEKFLGNTIPQIAFEKAGIIKPRRPVVVSRQHPEAMQVLEQRAAEVGAPLLRASEWRVDHMALHAYGSRFHAARSGRGVEVECPLIGAHQVENALTAVSALDQLGYTPAQIQRGLAETVWPGRLERVRQQPDLFLDGAHNPAGARALAGYLRHFHHGKRVWMVFGAMRDKDLHVIGPMLFPLASELIFTTPNQARAFQAEEIREISGESRARVAPSPKDALALLDAAAPQDVLLLTGSLYLVGEVRGLLMG</sequence>
<evidence type="ECO:0000256" key="11">
    <source>
        <dbReference type="ARBA" id="ARBA00022741"/>
    </source>
</evidence>
<evidence type="ECO:0000313" key="26">
    <source>
        <dbReference type="Proteomes" id="UP000593892"/>
    </source>
</evidence>
<evidence type="ECO:0000256" key="14">
    <source>
        <dbReference type="ARBA" id="ARBA00022909"/>
    </source>
</evidence>
<dbReference type="Gene3D" id="3.40.1190.10">
    <property type="entry name" value="Mur-like, catalytic domain"/>
    <property type="match status" value="1"/>
</dbReference>
<dbReference type="InterPro" id="IPR013221">
    <property type="entry name" value="Mur_ligase_cen"/>
</dbReference>
<keyword evidence="14" id="KW-0289">Folate biosynthesis</keyword>
<evidence type="ECO:0000256" key="9">
    <source>
        <dbReference type="ARBA" id="ARBA00022598"/>
    </source>
</evidence>
<keyword evidence="11 22" id="KW-0547">Nucleotide-binding</keyword>
<evidence type="ECO:0000256" key="21">
    <source>
        <dbReference type="ARBA" id="ARBA00049161"/>
    </source>
</evidence>
<dbReference type="InterPro" id="IPR001645">
    <property type="entry name" value="Folylpolyglutamate_synth"/>
</dbReference>
<dbReference type="SUPFAM" id="SSF53623">
    <property type="entry name" value="MurD-like peptide ligases, catalytic domain"/>
    <property type="match status" value="1"/>
</dbReference>
<reference evidence="25 26" key="1">
    <citation type="submission" date="2020-10" db="EMBL/GenBank/DDBJ databases">
        <title>Complete genome sequence of Paludibaculum fermentans P105T, a facultatively anaerobic acidobacterium capable of dissimilatory Fe(III) reduction.</title>
        <authorList>
            <person name="Dedysh S.N."/>
            <person name="Beletsky A.V."/>
            <person name="Kulichevskaya I.S."/>
            <person name="Mardanov A.V."/>
            <person name="Ravin N.V."/>
        </authorList>
    </citation>
    <scope>NUCLEOTIDE SEQUENCE [LARGE SCALE GENOMIC DNA]</scope>
    <source>
        <strain evidence="25 26">P105</strain>
    </source>
</reference>
<dbReference type="AlphaFoldDB" id="A0A7S7NYJ3"/>
<evidence type="ECO:0000256" key="2">
    <source>
        <dbReference type="ARBA" id="ARBA00002714"/>
    </source>
</evidence>
<dbReference type="PANTHER" id="PTHR11136:SF0">
    <property type="entry name" value="DIHYDROFOLATE SYNTHETASE-RELATED"/>
    <property type="match status" value="1"/>
</dbReference>
<evidence type="ECO:0000256" key="22">
    <source>
        <dbReference type="PIRNR" id="PIRNR001563"/>
    </source>
</evidence>
<dbReference type="FunFam" id="3.40.1190.10:FF:000011">
    <property type="entry name" value="Folylpolyglutamate synthase/dihydrofolate synthase"/>
    <property type="match status" value="1"/>
</dbReference>
<evidence type="ECO:0000256" key="3">
    <source>
        <dbReference type="ARBA" id="ARBA00004799"/>
    </source>
</evidence>
<dbReference type="Gene3D" id="3.90.190.20">
    <property type="entry name" value="Mur ligase, C-terminal domain"/>
    <property type="match status" value="1"/>
</dbReference>
<dbReference type="PIRSF" id="PIRSF001563">
    <property type="entry name" value="Folylpolyglu_synth"/>
    <property type="match status" value="1"/>
</dbReference>
<evidence type="ECO:0000256" key="7">
    <source>
        <dbReference type="ARBA" id="ARBA00013025"/>
    </source>
</evidence>
<comment type="function">
    <text evidence="2">Functions in two distinct reactions of the de novo folate biosynthetic pathway. Catalyzes the addition of a glutamate residue to dihydropteroate (7,8-dihydropteroate or H2Pte) to form dihydrofolate (7,8-dihydrofolate monoglutamate or H2Pte-Glu). Also catalyzes successive additions of L-glutamate to tetrahydrofolate or 10-formyltetrahydrofolate or 5,10-methylenetetrahydrofolate, leading to folylpolyglutamate derivatives.</text>
</comment>
<dbReference type="InterPro" id="IPR018109">
    <property type="entry name" value="Folylpolyglutamate_synth_CS"/>
</dbReference>
<comment type="catalytic activity">
    <reaction evidence="20">
        <text>(6R)-5,10-methylenetetrahydrofolyl-(gamma-L-Glu)(n) + L-glutamate + ATP = (6R)-5,10-methylenetetrahydrofolyl-(gamma-L-Glu)(n+1) + ADP + phosphate + H(+)</text>
        <dbReference type="Rhea" id="RHEA:51912"/>
        <dbReference type="Rhea" id="RHEA-COMP:13257"/>
        <dbReference type="Rhea" id="RHEA-COMP:13258"/>
        <dbReference type="ChEBI" id="CHEBI:15378"/>
        <dbReference type="ChEBI" id="CHEBI:29985"/>
        <dbReference type="ChEBI" id="CHEBI:30616"/>
        <dbReference type="ChEBI" id="CHEBI:43474"/>
        <dbReference type="ChEBI" id="CHEBI:136572"/>
        <dbReference type="ChEBI" id="CHEBI:456216"/>
        <dbReference type="EC" id="6.3.2.17"/>
    </reaction>
</comment>
<dbReference type="Proteomes" id="UP000593892">
    <property type="component" value="Chromosome"/>
</dbReference>
<dbReference type="PROSITE" id="PS01012">
    <property type="entry name" value="FOLYLPOLYGLU_SYNT_2"/>
    <property type="match status" value="1"/>
</dbReference>
<dbReference type="EC" id="6.3.2.17" evidence="7"/>
<dbReference type="Pfam" id="PF08245">
    <property type="entry name" value="Mur_ligase_M"/>
    <property type="match status" value="1"/>
</dbReference>
<proteinExistence type="inferred from homology"/>
<keyword evidence="12 22" id="KW-0067">ATP-binding</keyword>
<organism evidence="25 26">
    <name type="scientific">Paludibaculum fermentans</name>
    <dbReference type="NCBI Taxonomy" id="1473598"/>
    <lineage>
        <taxon>Bacteria</taxon>
        <taxon>Pseudomonadati</taxon>
        <taxon>Acidobacteriota</taxon>
        <taxon>Terriglobia</taxon>
        <taxon>Bryobacterales</taxon>
        <taxon>Bryobacteraceae</taxon>
        <taxon>Paludibaculum</taxon>
    </lineage>
</organism>
<dbReference type="KEGG" id="pfer:IRI77_27515"/>
<dbReference type="GO" id="GO:0046656">
    <property type="term" value="P:folic acid biosynthetic process"/>
    <property type="evidence" value="ECO:0007669"/>
    <property type="project" value="UniProtKB-KW"/>
</dbReference>
<gene>
    <name evidence="25" type="ORF">IRI77_27515</name>
</gene>
<evidence type="ECO:0000256" key="4">
    <source>
        <dbReference type="ARBA" id="ARBA00005150"/>
    </source>
</evidence>
<dbReference type="GO" id="GO:0004326">
    <property type="term" value="F:tetrahydrofolylpolyglutamate synthase activity"/>
    <property type="evidence" value="ECO:0007669"/>
    <property type="project" value="UniProtKB-EC"/>
</dbReference>
<evidence type="ECO:0000256" key="12">
    <source>
        <dbReference type="ARBA" id="ARBA00022840"/>
    </source>
</evidence>
<comment type="catalytic activity">
    <reaction evidence="21">
        <text>7,8-dihydropteroate + L-glutamate + ATP = 7,8-dihydrofolate + ADP + phosphate + H(+)</text>
        <dbReference type="Rhea" id="RHEA:23584"/>
        <dbReference type="ChEBI" id="CHEBI:15378"/>
        <dbReference type="ChEBI" id="CHEBI:17839"/>
        <dbReference type="ChEBI" id="CHEBI:29985"/>
        <dbReference type="ChEBI" id="CHEBI:30616"/>
        <dbReference type="ChEBI" id="CHEBI:43474"/>
        <dbReference type="ChEBI" id="CHEBI:57451"/>
        <dbReference type="ChEBI" id="CHEBI:456216"/>
        <dbReference type="EC" id="6.3.2.12"/>
    </reaction>
</comment>